<name>A0A124BSA2_9DEIO</name>
<comment type="caution">
    <text evidence="1">The sequence shown here is derived from an EMBL/GenBank/DDBJ whole genome shotgun (WGS) entry which is preliminary data.</text>
</comment>
<keyword evidence="2" id="KW-1185">Reference proteome</keyword>
<evidence type="ECO:0000313" key="1">
    <source>
        <dbReference type="EMBL" id="GAQ23697.1"/>
    </source>
</evidence>
<proteinExistence type="predicted"/>
<dbReference type="InterPro" id="IPR022280">
    <property type="entry name" value="PRTRC_protein-B"/>
</dbReference>
<dbReference type="RefSeq" id="WP_058979730.1">
    <property type="nucleotide sequence ID" value="NZ_BCMS01000004.1"/>
</dbReference>
<dbReference type="Proteomes" id="UP000056209">
    <property type="component" value="Unassembled WGS sequence"/>
</dbReference>
<dbReference type="EMBL" id="BCMS01000004">
    <property type="protein sequence ID" value="GAQ23697.1"/>
    <property type="molecule type" value="Genomic_DNA"/>
</dbReference>
<evidence type="ECO:0008006" key="3">
    <source>
        <dbReference type="Google" id="ProtNLM"/>
    </source>
</evidence>
<dbReference type="Pfam" id="PF14460">
    <property type="entry name" value="Prok-E2_D"/>
    <property type="match status" value="1"/>
</dbReference>
<accession>A0A124BSA2</accession>
<dbReference type="NCBIfam" id="TIGR03737">
    <property type="entry name" value="PRTRC_B"/>
    <property type="match status" value="1"/>
</dbReference>
<dbReference type="InterPro" id="IPR032787">
    <property type="entry name" value="Prok-E2_D"/>
</dbReference>
<protein>
    <recommendedName>
        <fullName evidence="3">PRTRC system protein B</fullName>
    </recommendedName>
</protein>
<dbReference type="OrthoDB" id="67327at2"/>
<dbReference type="AlphaFoldDB" id="A0A124BSA2"/>
<evidence type="ECO:0000313" key="2">
    <source>
        <dbReference type="Proteomes" id="UP000056209"/>
    </source>
</evidence>
<organism evidence="1 2">
    <name type="scientific">Deinococcus grandis</name>
    <dbReference type="NCBI Taxonomy" id="57498"/>
    <lineage>
        <taxon>Bacteria</taxon>
        <taxon>Thermotogati</taxon>
        <taxon>Deinococcota</taxon>
        <taxon>Deinococci</taxon>
        <taxon>Deinococcales</taxon>
        <taxon>Deinococcaceae</taxon>
        <taxon>Deinococcus</taxon>
    </lineage>
</organism>
<gene>
    <name evidence="1" type="ORF">DEIGR_320111</name>
</gene>
<reference evidence="2" key="1">
    <citation type="submission" date="2015-11" db="EMBL/GenBank/DDBJ databases">
        <title>Draft Genome Sequence of the Radioresistant Bacterium Deinococcus grandis, Isolated from Freshwater Fish in Japan.</title>
        <authorList>
            <person name="Satoh K."/>
            <person name="Onodera T."/>
            <person name="Omoso K."/>
            <person name="Takeda-Yano K."/>
            <person name="Katayama T."/>
            <person name="Oono Y."/>
            <person name="Narumi I."/>
        </authorList>
    </citation>
    <scope>NUCLEOTIDE SEQUENCE [LARGE SCALE GENOMIC DNA]</scope>
    <source>
        <strain evidence="2">ATCC 43672</strain>
    </source>
</reference>
<sequence length="242" mass="26261">MSFQVTYPPSPAELMPQPLLPTLALLIYERATQHGSQVLLRKHAVRQGEGACTLGPAQALTRADVTDLTRLLAGQGLQRTRPTTLAVGLQCVAWWRPPGLRPMLFDAKYAQSRSVARLSGIPVPHPGLVFVATPGTLKVYAVTGDGLPTDDTPLLHAPYWNMFPGGQLCRGTTRYPEACTPASQDDWETAFFQSVFTGPSRTDRYMNWGQSYEELLDAALAAGTFPEQVLLPAGLTLAQALS</sequence>